<organism evidence="4 5">
    <name type="scientific">Thelonectria olida</name>
    <dbReference type="NCBI Taxonomy" id="1576542"/>
    <lineage>
        <taxon>Eukaryota</taxon>
        <taxon>Fungi</taxon>
        <taxon>Dikarya</taxon>
        <taxon>Ascomycota</taxon>
        <taxon>Pezizomycotina</taxon>
        <taxon>Sordariomycetes</taxon>
        <taxon>Hypocreomycetidae</taxon>
        <taxon>Hypocreales</taxon>
        <taxon>Nectriaceae</taxon>
        <taxon>Thelonectria</taxon>
    </lineage>
</organism>
<accession>A0A9P8VZC0</accession>
<comment type="caution">
    <text evidence="4">The sequence shown here is derived from an EMBL/GenBank/DDBJ whole genome shotgun (WGS) entry which is preliminary data.</text>
</comment>
<feature type="region of interest" description="Disordered" evidence="2">
    <location>
        <begin position="347"/>
        <end position="372"/>
    </location>
</feature>
<dbReference type="PANTHER" id="PTHR10039">
    <property type="entry name" value="AMELOGENIN"/>
    <property type="match status" value="1"/>
</dbReference>
<keyword evidence="1" id="KW-0677">Repeat</keyword>
<feature type="domain" description="Nephrocystin 3-like N-terminal" evidence="3">
    <location>
        <begin position="1"/>
        <end position="136"/>
    </location>
</feature>
<dbReference type="AlphaFoldDB" id="A0A9P8VZC0"/>
<keyword evidence="5" id="KW-1185">Reference proteome</keyword>
<dbReference type="Pfam" id="PF24883">
    <property type="entry name" value="NPHP3_N"/>
    <property type="match status" value="1"/>
</dbReference>
<dbReference type="InterPro" id="IPR027417">
    <property type="entry name" value="P-loop_NTPase"/>
</dbReference>
<gene>
    <name evidence="4" type="ORF">B0T10DRAFT_565559</name>
</gene>
<dbReference type="Gene3D" id="3.40.50.300">
    <property type="entry name" value="P-loop containing nucleotide triphosphate hydrolases"/>
    <property type="match status" value="1"/>
</dbReference>
<dbReference type="PANTHER" id="PTHR10039:SF17">
    <property type="entry name" value="FUNGAL STAND N-TERMINAL GOODBYE DOMAIN-CONTAINING PROTEIN-RELATED"/>
    <property type="match status" value="1"/>
</dbReference>
<dbReference type="SUPFAM" id="SSF52540">
    <property type="entry name" value="P-loop containing nucleoside triphosphate hydrolases"/>
    <property type="match status" value="1"/>
</dbReference>
<evidence type="ECO:0000256" key="1">
    <source>
        <dbReference type="ARBA" id="ARBA00022737"/>
    </source>
</evidence>
<evidence type="ECO:0000313" key="4">
    <source>
        <dbReference type="EMBL" id="KAH6880828.1"/>
    </source>
</evidence>
<evidence type="ECO:0000259" key="3">
    <source>
        <dbReference type="Pfam" id="PF24883"/>
    </source>
</evidence>
<protein>
    <recommendedName>
        <fullName evidence="3">Nephrocystin 3-like N-terminal domain-containing protein</fullName>
    </recommendedName>
</protein>
<reference evidence="4 5" key="1">
    <citation type="journal article" date="2021" name="Nat. Commun.">
        <title>Genetic determinants of endophytism in the Arabidopsis root mycobiome.</title>
        <authorList>
            <person name="Mesny F."/>
            <person name="Miyauchi S."/>
            <person name="Thiergart T."/>
            <person name="Pickel B."/>
            <person name="Atanasova L."/>
            <person name="Karlsson M."/>
            <person name="Huettel B."/>
            <person name="Barry K.W."/>
            <person name="Haridas S."/>
            <person name="Chen C."/>
            <person name="Bauer D."/>
            <person name="Andreopoulos W."/>
            <person name="Pangilinan J."/>
            <person name="LaButti K."/>
            <person name="Riley R."/>
            <person name="Lipzen A."/>
            <person name="Clum A."/>
            <person name="Drula E."/>
            <person name="Henrissat B."/>
            <person name="Kohler A."/>
            <person name="Grigoriev I.V."/>
            <person name="Martin F.M."/>
            <person name="Hacquard S."/>
        </authorList>
    </citation>
    <scope>NUCLEOTIDE SEQUENCE [LARGE SCALE GENOMIC DNA]</scope>
    <source>
        <strain evidence="4 5">MPI-CAGE-CH-0241</strain>
    </source>
</reference>
<dbReference type="OrthoDB" id="5086500at2759"/>
<sequence>MWVFGGPGAGKTMLSKWLITLLNKQFEAHSEIASGTSVAYFFIKENAENLWKPNMVFKTMAWQIQQTDPVFRYHAATMCKFDRIIARAEDTWEKLFLDFYQSPASQGRRLILVIDGLDEAEISAQRRLLRLVKQYVIGTRAGLPSRIQFAIFGRSTLRLELERVQMDREEKIIEVSSIKYHEDMKNYITDRLKKLTIVQMMQSRKPDGPKEARRFARGIRKKVLDGAGDVFLWAQLLLDQMEGEDDRQIQKVLANPPSHLYDMIFSVFERLSRDPEIDVDVVNRLLGWVACARRPLSFGELDVFLRSGSTAINWFLWNHLRGKFAPILQLRFPKGWDPDAVNLDRAEDQSNAAVESGPGPGQDFQNEQSNGDDDFDLDDVQTVLDCFKALRGGLHNPEFAENYVSYPGFHVFSHLAGIKESTLSEETKTHIVRELYGLMRDESGARTLFSVIGSRENDECERWFSSAAKLGGCSNKQAAWMQEAARPVKIFLEPVAKSAAKRWLAKTGYNDERYLDKSEFQFSNWIFARDGGFYPLSATEIEGLAKWAGPEKTTHWYTGVGWILYEACEYERAVELLSKDSTAWVAMEAMSKCFGDYKDFENAVFWMEKALDTICSPFKDTGIDVFHCDDKYGISHLVKFFLEHEFLPDIGLACRAKGQPECILEALPQALRAIEKAEDISKLIGKLLIFGDFCYNYYDRDDEALSWWEEALSRIGQADPAIQRAYVDEKVIYTNKTAQLYFDMAVYNLQAQIRPTDSVAKLKQLASVTAFIPGSSEDVFAFYTPGYPSLLYGRWLREYEHAEPAVWRKCFRARILEQMNGLDDGDPTNDTAACQKLAMSLFQAADRKRVGAIIAVLYKTLKEYMAEKQRQREAENVPDSQVTSGIE</sequence>
<evidence type="ECO:0000313" key="5">
    <source>
        <dbReference type="Proteomes" id="UP000777438"/>
    </source>
</evidence>
<name>A0A9P8VZC0_9HYPO</name>
<proteinExistence type="predicted"/>
<evidence type="ECO:0000256" key="2">
    <source>
        <dbReference type="SAM" id="MobiDB-lite"/>
    </source>
</evidence>
<dbReference type="EMBL" id="JAGPYM010000025">
    <property type="protein sequence ID" value="KAH6880828.1"/>
    <property type="molecule type" value="Genomic_DNA"/>
</dbReference>
<dbReference type="InterPro" id="IPR056884">
    <property type="entry name" value="NPHP3-like_N"/>
</dbReference>
<dbReference type="Proteomes" id="UP000777438">
    <property type="component" value="Unassembled WGS sequence"/>
</dbReference>